<evidence type="ECO:0000256" key="1">
    <source>
        <dbReference type="ARBA" id="ARBA00007118"/>
    </source>
</evidence>
<evidence type="ECO:0000313" key="4">
    <source>
        <dbReference type="EMBL" id="TVY12314.1"/>
    </source>
</evidence>
<feature type="domain" description="Nitroreductase" evidence="3">
    <location>
        <begin position="5"/>
        <end position="179"/>
    </location>
</feature>
<proteinExistence type="inferred from homology"/>
<dbReference type="AlphaFoldDB" id="A0A559KJK6"/>
<dbReference type="InterPro" id="IPR000415">
    <property type="entry name" value="Nitroreductase-like"/>
</dbReference>
<accession>A0A559KJK6</accession>
<name>A0A559KJK6_9MOLU</name>
<evidence type="ECO:0000259" key="3">
    <source>
        <dbReference type="Pfam" id="PF00881"/>
    </source>
</evidence>
<dbReference type="InterPro" id="IPR029479">
    <property type="entry name" value="Nitroreductase"/>
</dbReference>
<dbReference type="GO" id="GO:0016491">
    <property type="term" value="F:oxidoreductase activity"/>
    <property type="evidence" value="ECO:0007669"/>
    <property type="project" value="UniProtKB-KW"/>
</dbReference>
<dbReference type="Pfam" id="PF00881">
    <property type="entry name" value="Nitroreductase"/>
    <property type="match status" value="1"/>
</dbReference>
<comment type="caution">
    <text evidence="4">The sequence shown here is derived from an EMBL/GenBank/DDBJ whole genome shotgun (WGS) entry which is preliminary data.</text>
</comment>
<dbReference type="Gene3D" id="3.40.109.10">
    <property type="entry name" value="NADH Oxidase"/>
    <property type="match status" value="1"/>
</dbReference>
<dbReference type="EMBL" id="VIAE01000003">
    <property type="protein sequence ID" value="TVY12314.1"/>
    <property type="molecule type" value="Genomic_DNA"/>
</dbReference>
<protein>
    <submittedName>
        <fullName evidence="4">Nitroreductase</fullName>
    </submittedName>
</protein>
<dbReference type="PANTHER" id="PTHR43673:SF10">
    <property type="entry name" value="NADH DEHYDROGENASE_NAD(P)H NITROREDUCTASE XCC3605-RELATED"/>
    <property type="match status" value="1"/>
</dbReference>
<organism evidence="4 5">
    <name type="scientific">Candidatus Phytoplasma pini</name>
    <dbReference type="NCBI Taxonomy" id="267362"/>
    <lineage>
        <taxon>Bacteria</taxon>
        <taxon>Bacillati</taxon>
        <taxon>Mycoplasmatota</taxon>
        <taxon>Mollicutes</taxon>
        <taxon>Acholeplasmatales</taxon>
        <taxon>Acholeplasmataceae</taxon>
        <taxon>Candidatus Phytoplasma</taxon>
    </lineage>
</organism>
<dbReference type="OrthoDB" id="9782629at2"/>
<reference evidence="4 5" key="1">
    <citation type="submission" date="2019-06" db="EMBL/GenBank/DDBJ databases">
        <title>Draft Genome Sequence of Candidatus Phytoplasma pini-Related Strain MDPP: A Resource for Comparative Genomics of Gymnosperm-infecting Phytoplasmas.</title>
        <authorList>
            <person name="Cai W."/>
            <person name="Costanzo S."/>
            <person name="Shao J."/>
            <person name="Zhao Y."/>
            <person name="Davis R."/>
        </authorList>
    </citation>
    <scope>NUCLEOTIDE SEQUENCE [LARGE SCALE GENOMIC DNA]</scope>
    <source>
        <strain evidence="4 5">MDPP</strain>
    </source>
</reference>
<dbReference type="SUPFAM" id="SSF55469">
    <property type="entry name" value="FMN-dependent nitroreductase-like"/>
    <property type="match status" value="1"/>
</dbReference>
<dbReference type="Proteomes" id="UP000320078">
    <property type="component" value="Unassembled WGS sequence"/>
</dbReference>
<sequence length="205" mass="24354">MRIKTVRSFEKNHKIPRIIWDQIFHNIPYTPSSFGLKPWKFFIIENKNYKNKLKKAFISENNIQQLENSSAIVLILGDQDKKKLANYIYQQKFLNQEFNQETKDQLLKKINQHYDDMNILNLKNELYLEAGIVATHFMIEAQSLGYNGCFIGGCYYNQLNNILNIPERYLPIILFSLGKENKNLETKKQKKNILKLDINHFFNFL</sequence>
<comment type="similarity">
    <text evidence="1">Belongs to the nitroreductase family.</text>
</comment>
<gene>
    <name evidence="4" type="ORF">MDPP_00194</name>
</gene>
<evidence type="ECO:0000256" key="2">
    <source>
        <dbReference type="ARBA" id="ARBA00023002"/>
    </source>
</evidence>
<dbReference type="PANTHER" id="PTHR43673">
    <property type="entry name" value="NAD(P)H NITROREDUCTASE YDGI-RELATED"/>
    <property type="match status" value="1"/>
</dbReference>
<keyword evidence="5" id="KW-1185">Reference proteome</keyword>
<dbReference type="RefSeq" id="WP_144658341.1">
    <property type="nucleotide sequence ID" value="NZ_VIAE01000003.1"/>
</dbReference>
<keyword evidence="2" id="KW-0560">Oxidoreductase</keyword>
<evidence type="ECO:0000313" key="5">
    <source>
        <dbReference type="Proteomes" id="UP000320078"/>
    </source>
</evidence>